<organism evidence="5 6">
    <name type="scientific">Jimgerdemannia flammicorona</name>
    <dbReference type="NCBI Taxonomy" id="994334"/>
    <lineage>
        <taxon>Eukaryota</taxon>
        <taxon>Fungi</taxon>
        <taxon>Fungi incertae sedis</taxon>
        <taxon>Mucoromycota</taxon>
        <taxon>Mucoromycotina</taxon>
        <taxon>Endogonomycetes</taxon>
        <taxon>Endogonales</taxon>
        <taxon>Endogonaceae</taxon>
        <taxon>Jimgerdemannia</taxon>
    </lineage>
</organism>
<dbReference type="InterPro" id="IPR051164">
    <property type="entry name" value="NmrA-like_oxidored"/>
</dbReference>
<reference evidence="5 6" key="1">
    <citation type="journal article" date="2018" name="New Phytol.">
        <title>Phylogenomics of Endogonaceae and evolution of mycorrhizas within Mucoromycota.</title>
        <authorList>
            <person name="Chang Y."/>
            <person name="Desiro A."/>
            <person name="Na H."/>
            <person name="Sandor L."/>
            <person name="Lipzen A."/>
            <person name="Clum A."/>
            <person name="Barry K."/>
            <person name="Grigoriev I.V."/>
            <person name="Martin F.M."/>
            <person name="Stajich J.E."/>
            <person name="Smith M.E."/>
            <person name="Bonito G."/>
            <person name="Spatafora J.W."/>
        </authorList>
    </citation>
    <scope>NUCLEOTIDE SEQUENCE [LARGE SCALE GENOMIC DNA]</scope>
    <source>
        <strain evidence="5 6">GMNB39</strain>
    </source>
</reference>
<dbReference type="InterPro" id="IPR036291">
    <property type="entry name" value="NAD(P)-bd_dom_sf"/>
</dbReference>
<gene>
    <name evidence="5" type="ORF">BC936DRAFT_149767</name>
</gene>
<evidence type="ECO:0000256" key="2">
    <source>
        <dbReference type="ARBA" id="ARBA00022857"/>
    </source>
</evidence>
<dbReference type="InterPro" id="IPR008030">
    <property type="entry name" value="NmrA-like"/>
</dbReference>
<feature type="domain" description="NmrA-like" evidence="4">
    <location>
        <begin position="19"/>
        <end position="296"/>
    </location>
</feature>
<keyword evidence="2" id="KW-0521">NADP</keyword>
<dbReference type="Pfam" id="PF05368">
    <property type="entry name" value="NmrA"/>
    <property type="match status" value="1"/>
</dbReference>
<dbReference type="Proteomes" id="UP000268093">
    <property type="component" value="Unassembled WGS sequence"/>
</dbReference>
<comment type="caution">
    <text evidence="5">The sequence shown here is derived from an EMBL/GenBank/DDBJ whole genome shotgun (WGS) entry which is preliminary data.</text>
</comment>
<evidence type="ECO:0000313" key="5">
    <source>
        <dbReference type="EMBL" id="RUP51129.1"/>
    </source>
</evidence>
<keyword evidence="6" id="KW-1185">Reference proteome</keyword>
<dbReference type="SUPFAM" id="SSF51735">
    <property type="entry name" value="NAD(P)-binding Rossmann-fold domains"/>
    <property type="match status" value="1"/>
</dbReference>
<feature type="compositionally biased region" description="Low complexity" evidence="3">
    <location>
        <begin position="1"/>
        <end position="15"/>
    </location>
</feature>
<name>A0A433DJV6_9FUNG</name>
<feature type="region of interest" description="Disordered" evidence="3">
    <location>
        <begin position="1"/>
        <end position="23"/>
    </location>
</feature>
<sequence length="356" mass="39452">MTTPTTPRRSNSTSSINNKGPIFVTGADGEKGSAIVRSLLEMQLQHSHLNGFPVYAGLPDASTTEARELEVLGATLIELDPIVKPEAVVDALRGMTKLCLVVDPHGQQITRVNAAPYARAYIDAAKQAGVEHVIFLSPFSPCDPTTPPGTPTLDARRRPSFPLSPNTFRMQFSIIESHLQLIFSTEQITTIRYPGIVHQHLLKFFANYIATHSALPLPNHPHMTIESSDLGDIVRATCFVAFSPTSRHGGKEYKVTGPQLMTLEELGHRVSAGLRRDIRVDMVEMPSLREILLEVVPNEESVAYTLEMWGLQWRLNGRRFEVTRDLEALTGQSGKTLVEYFEDNRNAFSVPIQSVN</sequence>
<dbReference type="PANTHER" id="PTHR42748:SF22">
    <property type="entry name" value="NMRA-LIKE DOMAIN-CONTAINING PROTEIN"/>
    <property type="match status" value="1"/>
</dbReference>
<evidence type="ECO:0000313" key="6">
    <source>
        <dbReference type="Proteomes" id="UP000268093"/>
    </source>
</evidence>
<proteinExistence type="inferred from homology"/>
<protein>
    <recommendedName>
        <fullName evidence="4">NmrA-like domain-containing protein</fullName>
    </recommendedName>
</protein>
<dbReference type="AlphaFoldDB" id="A0A433DJV6"/>
<dbReference type="PANTHER" id="PTHR42748">
    <property type="entry name" value="NITROGEN METABOLITE REPRESSION PROTEIN NMRA FAMILY MEMBER"/>
    <property type="match status" value="1"/>
</dbReference>
<evidence type="ECO:0000256" key="1">
    <source>
        <dbReference type="ARBA" id="ARBA00006328"/>
    </source>
</evidence>
<dbReference type="EMBL" id="RBNI01000933">
    <property type="protein sequence ID" value="RUP51129.1"/>
    <property type="molecule type" value="Genomic_DNA"/>
</dbReference>
<evidence type="ECO:0000256" key="3">
    <source>
        <dbReference type="SAM" id="MobiDB-lite"/>
    </source>
</evidence>
<comment type="similarity">
    <text evidence="1">Belongs to the NmrA-type oxidoreductase family.</text>
</comment>
<accession>A0A433DJV6</accession>
<dbReference type="Gene3D" id="3.40.50.720">
    <property type="entry name" value="NAD(P)-binding Rossmann-like Domain"/>
    <property type="match status" value="1"/>
</dbReference>
<evidence type="ECO:0000259" key="4">
    <source>
        <dbReference type="Pfam" id="PF05368"/>
    </source>
</evidence>
<dbReference type="OrthoDB" id="9997102at2759"/>
<dbReference type="GO" id="GO:0005634">
    <property type="term" value="C:nucleus"/>
    <property type="evidence" value="ECO:0007669"/>
    <property type="project" value="TreeGrafter"/>
</dbReference>